<evidence type="ECO:0000256" key="4">
    <source>
        <dbReference type="SAM" id="Phobius"/>
    </source>
</evidence>
<feature type="transmembrane region" description="Helical" evidence="4">
    <location>
        <begin position="193"/>
        <end position="212"/>
    </location>
</feature>
<dbReference type="InterPro" id="IPR024478">
    <property type="entry name" value="HlyB_4HB_MCP"/>
</dbReference>
<dbReference type="Pfam" id="PF00672">
    <property type="entry name" value="HAMP"/>
    <property type="match status" value="1"/>
</dbReference>
<proteinExistence type="inferred from homology"/>
<dbReference type="Pfam" id="PF00015">
    <property type="entry name" value="MCPsignal"/>
    <property type="match status" value="1"/>
</dbReference>
<dbReference type="SMART" id="SM00304">
    <property type="entry name" value="HAMP"/>
    <property type="match status" value="3"/>
</dbReference>
<keyword evidence="1 3" id="KW-0807">Transducer</keyword>
<dbReference type="InterPro" id="IPR004089">
    <property type="entry name" value="MCPsignal_dom"/>
</dbReference>
<feature type="transmembrane region" description="Helical" evidence="4">
    <location>
        <begin position="12"/>
        <end position="33"/>
    </location>
</feature>
<feature type="domain" description="Methyl-accepting transducer" evidence="5">
    <location>
        <begin position="264"/>
        <end position="542"/>
    </location>
</feature>
<dbReference type="SMART" id="SM00283">
    <property type="entry name" value="MA"/>
    <property type="match status" value="1"/>
</dbReference>
<protein>
    <submittedName>
        <fullName evidence="7">Methyl-accepting chemotaxis protein</fullName>
    </submittedName>
</protein>
<dbReference type="Gene3D" id="1.10.287.950">
    <property type="entry name" value="Methyl-accepting chemotaxis protein"/>
    <property type="match status" value="1"/>
</dbReference>
<accession>A0ABZ1BUC8</accession>
<dbReference type="EMBL" id="CP141615">
    <property type="protein sequence ID" value="WRP16289.1"/>
    <property type="molecule type" value="Genomic_DNA"/>
</dbReference>
<sequence>MRWLRDRRVVAKLSIVALVSFLLTVAVGVTGLVGMRRLTGNMADLQSVSMASLEDAYAMAEALASIDGSLLAYSLASSAVARAEAAAAVDRLMQQFEKAMEHYRSGRLGEDEQVSLDRIAGDWSQLKEAVKAYMDAGTLDAGGAAALRSYAEQLGHIEVRIRQHLDQVLTANHGAVAAAVGAARTRAGRFQQLLLIAAAAALVVAALTLWVAHTTIARPLTVLVHSVASLAEGDLTQQPSYRAGDEVGRAIESVRKATESLRGLVASVAAGARQLAGSSQELSATARQVGQSVQQVADTVNQMARSVGDLAHQAELAGKDAQQMGSAAQAAVQAAQVLSQLSAQLGALRDQGRTTAAHTDQRMRALASSVERGAEAISQLGRDSAQIGQIVDVITGIAEQTNLLALNAAIEAARAGEQGRGFAVVAEEVRKLAEQSRQAAGRIAQLIGQVQERTRVAVEAMDQARATTEEGVAGALELGKAFDAMAQRLEELDRQAATVQQVAKEVVDRVDSTLHAVSSMAAATQEAAAGAQEVSSTTEEQSAAVQQMSGSVEALARMAGQLLEAVKRFKVEKAA</sequence>
<dbReference type="Pfam" id="PF12729">
    <property type="entry name" value="4HB_MCP_1"/>
    <property type="match status" value="1"/>
</dbReference>
<evidence type="ECO:0000259" key="6">
    <source>
        <dbReference type="PROSITE" id="PS50885"/>
    </source>
</evidence>
<dbReference type="PROSITE" id="PS50885">
    <property type="entry name" value="HAMP"/>
    <property type="match status" value="1"/>
</dbReference>
<organism evidence="7 8">
    <name type="scientific">Carboxydichorda subterranea</name>
    <dbReference type="NCBI Taxonomy" id="3109565"/>
    <lineage>
        <taxon>Bacteria</taxon>
        <taxon>Bacillati</taxon>
        <taxon>Bacillota</taxon>
        <taxon>Limnochordia</taxon>
        <taxon>Limnochordales</taxon>
        <taxon>Geochordaceae</taxon>
        <taxon>Carboxydichorda</taxon>
    </lineage>
</organism>
<evidence type="ECO:0000256" key="3">
    <source>
        <dbReference type="PROSITE-ProRule" id="PRU00284"/>
    </source>
</evidence>
<evidence type="ECO:0000259" key="5">
    <source>
        <dbReference type="PROSITE" id="PS50111"/>
    </source>
</evidence>
<dbReference type="PANTHER" id="PTHR32089">
    <property type="entry name" value="METHYL-ACCEPTING CHEMOTAXIS PROTEIN MCPB"/>
    <property type="match status" value="1"/>
</dbReference>
<name>A0ABZ1BUC8_9FIRM</name>
<comment type="similarity">
    <text evidence="2">Belongs to the methyl-accepting chemotaxis (MCP) protein family.</text>
</comment>
<gene>
    <name evidence="7" type="ORF">U7230_09260</name>
</gene>
<reference evidence="7 8" key="1">
    <citation type="journal article" date="2024" name="Front. Microbiol.">
        <title>Novel thermophilic genera Geochorda gen. nov. and Carboxydochorda gen. nov. from the deep terrestrial subsurface reveal the ecophysiological diversity in the class Limnochordia.</title>
        <authorList>
            <person name="Karnachuk O.V."/>
            <person name="Lukina A.P."/>
            <person name="Avakyan M.R."/>
            <person name="Kadnikov V.V."/>
            <person name="Begmatov S."/>
            <person name="Beletsky A.V."/>
            <person name="Vlasova K.G."/>
            <person name="Novikov A.A."/>
            <person name="Shcherbakova V.A."/>
            <person name="Mardanov A.V."/>
            <person name="Ravin N.V."/>
        </authorList>
    </citation>
    <scope>NUCLEOTIDE SEQUENCE [LARGE SCALE GENOMIC DNA]</scope>
    <source>
        <strain evidence="7 8">L945</strain>
    </source>
</reference>
<dbReference type="InterPro" id="IPR003660">
    <property type="entry name" value="HAMP_dom"/>
</dbReference>
<evidence type="ECO:0000313" key="8">
    <source>
        <dbReference type="Proteomes" id="UP001332192"/>
    </source>
</evidence>
<dbReference type="Proteomes" id="UP001332192">
    <property type="component" value="Chromosome"/>
</dbReference>
<feature type="domain" description="HAMP" evidence="6">
    <location>
        <begin position="214"/>
        <end position="266"/>
    </location>
</feature>
<keyword evidence="4" id="KW-0812">Transmembrane</keyword>
<evidence type="ECO:0000313" key="7">
    <source>
        <dbReference type="EMBL" id="WRP16289.1"/>
    </source>
</evidence>
<dbReference type="RefSeq" id="WP_324715561.1">
    <property type="nucleotide sequence ID" value="NZ_CP141615.1"/>
</dbReference>
<evidence type="ECO:0000256" key="1">
    <source>
        <dbReference type="ARBA" id="ARBA00023224"/>
    </source>
</evidence>
<keyword evidence="4" id="KW-1133">Transmembrane helix</keyword>
<keyword evidence="4" id="KW-0472">Membrane</keyword>
<evidence type="ECO:0000256" key="2">
    <source>
        <dbReference type="ARBA" id="ARBA00029447"/>
    </source>
</evidence>
<dbReference type="SUPFAM" id="SSF58104">
    <property type="entry name" value="Methyl-accepting chemotaxis protein (MCP) signaling domain"/>
    <property type="match status" value="1"/>
</dbReference>
<dbReference type="PANTHER" id="PTHR32089:SF112">
    <property type="entry name" value="LYSOZYME-LIKE PROTEIN-RELATED"/>
    <property type="match status" value="1"/>
</dbReference>
<dbReference type="PROSITE" id="PS50111">
    <property type="entry name" value="CHEMOTAXIS_TRANSDUC_2"/>
    <property type="match status" value="1"/>
</dbReference>
<keyword evidence="8" id="KW-1185">Reference proteome</keyword>